<keyword evidence="4" id="KW-1003">Cell membrane</keyword>
<evidence type="ECO:0000256" key="3">
    <source>
        <dbReference type="ARBA" id="ARBA00022458"/>
    </source>
</evidence>
<reference evidence="15 16" key="1">
    <citation type="submission" date="2019-01" db="EMBL/GenBank/DDBJ databases">
        <title>Chengkuizengella sp. nov., isolated from deep-sea sediment of East Pacific Ocean.</title>
        <authorList>
            <person name="Yang J."/>
            <person name="Lai Q."/>
            <person name="Shao Z."/>
        </authorList>
    </citation>
    <scope>NUCLEOTIDE SEQUENCE [LARGE SCALE GENOMIC DNA]</scope>
    <source>
        <strain evidence="15 16">YPA3-1-1</strain>
    </source>
</reference>
<dbReference type="InterPro" id="IPR014031">
    <property type="entry name" value="Ketoacyl_synth_C"/>
</dbReference>
<evidence type="ECO:0000256" key="4">
    <source>
        <dbReference type="ARBA" id="ARBA00022475"/>
    </source>
</evidence>
<dbReference type="EMBL" id="SIJB01000028">
    <property type="protein sequence ID" value="NBI29810.1"/>
    <property type="molecule type" value="Genomic_DNA"/>
</dbReference>
<evidence type="ECO:0000256" key="9">
    <source>
        <dbReference type="ARBA" id="ARBA00023136"/>
    </source>
</evidence>
<dbReference type="GO" id="GO:0004315">
    <property type="term" value="F:3-oxoacyl-[acyl-carrier-protein] synthase activity"/>
    <property type="evidence" value="ECO:0007669"/>
    <property type="project" value="InterPro"/>
</dbReference>
<evidence type="ECO:0000256" key="1">
    <source>
        <dbReference type="ARBA" id="ARBA00004533"/>
    </source>
</evidence>
<evidence type="ECO:0000256" key="6">
    <source>
        <dbReference type="ARBA" id="ARBA00022679"/>
    </source>
</evidence>
<organism evidence="15 16">
    <name type="scientific">Chengkuizengella marina</name>
    <dbReference type="NCBI Taxonomy" id="2507566"/>
    <lineage>
        <taxon>Bacteria</taxon>
        <taxon>Bacillati</taxon>
        <taxon>Bacillota</taxon>
        <taxon>Bacilli</taxon>
        <taxon>Bacillales</taxon>
        <taxon>Paenibacillaceae</taxon>
        <taxon>Chengkuizengella</taxon>
    </lineage>
</organism>
<dbReference type="PANTHER" id="PTHR11712:SF352">
    <property type="entry name" value="3-OXOACYL-[ACYL-CARRIER-PROTEIN] SYNTHASE"/>
    <property type="match status" value="1"/>
</dbReference>
<evidence type="ECO:0000259" key="14">
    <source>
        <dbReference type="PROSITE" id="PS52004"/>
    </source>
</evidence>
<evidence type="ECO:0000256" key="11">
    <source>
        <dbReference type="ARBA" id="ARBA00039445"/>
    </source>
</evidence>
<dbReference type="InterPro" id="IPR000794">
    <property type="entry name" value="Beta-ketoacyl_synthase"/>
</dbReference>
<dbReference type="Pfam" id="PF02801">
    <property type="entry name" value="Ketoacyl-synt_C"/>
    <property type="match status" value="1"/>
</dbReference>
<comment type="function">
    <text evidence="10">Proposed to synthesize NOD factor fatty acyl chain. Involved in the synthesis of a highly unsaturated fatty acid moiety, which forms part of a lipo-oligosaccharide that is responsible for host specificity.</text>
</comment>
<evidence type="ECO:0000256" key="10">
    <source>
        <dbReference type="ARBA" id="ARBA00037576"/>
    </source>
</evidence>
<evidence type="ECO:0000256" key="7">
    <source>
        <dbReference type="ARBA" id="ARBA00022692"/>
    </source>
</evidence>
<protein>
    <recommendedName>
        <fullName evidence="11">Nodulation protein E</fullName>
    </recommendedName>
    <alternativeName>
        <fullName evidence="12">Host-specificity of nodulation protein B</fullName>
    </alternativeName>
</protein>
<dbReference type="Pfam" id="PF00109">
    <property type="entry name" value="ketoacyl-synt"/>
    <property type="match status" value="1"/>
</dbReference>
<dbReference type="PANTHER" id="PTHR11712">
    <property type="entry name" value="POLYKETIDE SYNTHASE-RELATED"/>
    <property type="match status" value="1"/>
</dbReference>
<comment type="caution">
    <text evidence="15">The sequence shown here is derived from an EMBL/GenBank/DDBJ whole genome shotgun (WGS) entry which is preliminary data.</text>
</comment>
<sequence>MQIVLFVRMVMILQANLVTGTSILSAGGIGIEEVWQSILEKRQKITQRIKTLKDNECIQYPVYEIENFDLSNWLSKKQIDVMIENHLMDDLDFKLLVLSSILALKNAKLQVKPDSKVSLIIAHENPGVVSLIDRMFMDDDYINKARNVSEKFALHQQQFYNLQSFPHLFYLAKILNISGSTFIVNNACASGTYALELGNLLINSNQSDVVLVVSSDYAHFTEYLWLQQRGFCSESGMIRPFDKNRDGTVLGDSASGIVLESSHHAAARNAPVKCCYQGAVLQQDHWKMTLPDVSKHTYSKIIEKIMEDINIHQLDLLVPHATGSPLWDKYEANQIARCFQDKTMPLITAFKPYIGHSLGASSLSETVLLIQSLVTNLIPPILNYEEVDHKIPLPTIATEFENKDLHHVMKTVSAYGGFHSASLFSKI</sequence>
<keyword evidence="7" id="KW-0812">Transmembrane</keyword>
<evidence type="ECO:0000256" key="2">
    <source>
        <dbReference type="ARBA" id="ARBA00008467"/>
    </source>
</evidence>
<keyword evidence="9" id="KW-0472">Membrane</keyword>
<name>A0A6N9Q4W4_9BACL</name>
<dbReference type="SUPFAM" id="SSF53901">
    <property type="entry name" value="Thiolase-like"/>
    <property type="match status" value="2"/>
</dbReference>
<evidence type="ECO:0000256" key="13">
    <source>
        <dbReference type="RuleBase" id="RU003694"/>
    </source>
</evidence>
<dbReference type="SMART" id="SM00825">
    <property type="entry name" value="PKS_KS"/>
    <property type="match status" value="1"/>
</dbReference>
<dbReference type="PROSITE" id="PS00606">
    <property type="entry name" value="KS3_1"/>
    <property type="match status" value="1"/>
</dbReference>
<comment type="similarity">
    <text evidence="2 13">Belongs to the thiolase-like superfamily. Beta-ketoacyl-ACP synthases family.</text>
</comment>
<evidence type="ECO:0000256" key="8">
    <source>
        <dbReference type="ARBA" id="ARBA00022989"/>
    </source>
</evidence>
<proteinExistence type="inferred from homology"/>
<keyword evidence="8" id="KW-1133">Transmembrane helix</keyword>
<evidence type="ECO:0000313" key="15">
    <source>
        <dbReference type="EMBL" id="NBI29810.1"/>
    </source>
</evidence>
<comment type="subcellular location">
    <subcellularLocation>
        <location evidence="1">Cell inner membrane</location>
    </subcellularLocation>
</comment>
<dbReference type="AlphaFoldDB" id="A0A6N9Q4W4"/>
<dbReference type="GO" id="GO:0005886">
    <property type="term" value="C:plasma membrane"/>
    <property type="evidence" value="ECO:0007669"/>
    <property type="project" value="UniProtKB-SubCell"/>
</dbReference>
<dbReference type="PROSITE" id="PS52004">
    <property type="entry name" value="KS3_2"/>
    <property type="match status" value="1"/>
</dbReference>
<keyword evidence="16" id="KW-1185">Reference proteome</keyword>
<dbReference type="InterPro" id="IPR014030">
    <property type="entry name" value="Ketoacyl_synth_N"/>
</dbReference>
<keyword evidence="5" id="KW-0997">Cell inner membrane</keyword>
<gene>
    <name evidence="15" type="ORF">ERL59_12665</name>
</gene>
<evidence type="ECO:0000256" key="5">
    <source>
        <dbReference type="ARBA" id="ARBA00022519"/>
    </source>
</evidence>
<accession>A0A6N9Q4W4</accession>
<evidence type="ECO:0000256" key="12">
    <source>
        <dbReference type="ARBA" id="ARBA00041756"/>
    </source>
</evidence>
<keyword evidence="3" id="KW-0536">Nodulation</keyword>
<dbReference type="InterPro" id="IPR016039">
    <property type="entry name" value="Thiolase-like"/>
</dbReference>
<feature type="domain" description="Ketosynthase family 3 (KS3)" evidence="14">
    <location>
        <begin position="13"/>
        <end position="426"/>
    </location>
</feature>
<evidence type="ECO:0000313" key="16">
    <source>
        <dbReference type="Proteomes" id="UP000448943"/>
    </source>
</evidence>
<keyword evidence="6 13" id="KW-0808">Transferase</keyword>
<dbReference type="Gene3D" id="3.40.47.10">
    <property type="match status" value="2"/>
</dbReference>
<dbReference type="InterPro" id="IPR020841">
    <property type="entry name" value="PKS_Beta-ketoAc_synthase_dom"/>
</dbReference>
<dbReference type="GO" id="GO:0006633">
    <property type="term" value="P:fatty acid biosynthetic process"/>
    <property type="evidence" value="ECO:0007669"/>
    <property type="project" value="InterPro"/>
</dbReference>
<dbReference type="InterPro" id="IPR018201">
    <property type="entry name" value="Ketoacyl_synth_AS"/>
</dbReference>
<dbReference type="Proteomes" id="UP000448943">
    <property type="component" value="Unassembled WGS sequence"/>
</dbReference>